<comment type="caution">
    <text evidence="1">The sequence shown here is derived from an EMBL/GenBank/DDBJ whole genome shotgun (WGS) entry which is preliminary data.</text>
</comment>
<organism evidence="1 2">
    <name type="scientific">Actinoplanes palleronii</name>
    <dbReference type="NCBI Taxonomy" id="113570"/>
    <lineage>
        <taxon>Bacteria</taxon>
        <taxon>Bacillati</taxon>
        <taxon>Actinomycetota</taxon>
        <taxon>Actinomycetes</taxon>
        <taxon>Micromonosporales</taxon>
        <taxon>Micromonosporaceae</taxon>
        <taxon>Actinoplanes</taxon>
    </lineage>
</organism>
<evidence type="ECO:0000313" key="1">
    <source>
        <dbReference type="EMBL" id="GIE64543.1"/>
    </source>
</evidence>
<dbReference type="Proteomes" id="UP000624709">
    <property type="component" value="Unassembled WGS sequence"/>
</dbReference>
<name>A0ABQ4B1J1_9ACTN</name>
<dbReference type="InterPro" id="IPR049807">
    <property type="entry name" value="DpdD-like"/>
</dbReference>
<accession>A0ABQ4B1J1</accession>
<gene>
    <name evidence="1" type="ORF">Apa02nite_006510</name>
</gene>
<evidence type="ECO:0000313" key="2">
    <source>
        <dbReference type="Proteomes" id="UP000624709"/>
    </source>
</evidence>
<keyword evidence="2" id="KW-1185">Reference proteome</keyword>
<dbReference type="NCBIfam" id="NF041061">
    <property type="entry name" value="DpdD"/>
    <property type="match status" value="1"/>
</dbReference>
<reference evidence="1 2" key="1">
    <citation type="submission" date="2021-01" db="EMBL/GenBank/DDBJ databases">
        <title>Whole genome shotgun sequence of Actinoplanes palleronii NBRC 14916.</title>
        <authorList>
            <person name="Komaki H."/>
            <person name="Tamura T."/>
        </authorList>
    </citation>
    <scope>NUCLEOTIDE SEQUENCE [LARGE SCALE GENOMIC DNA]</scope>
    <source>
        <strain evidence="1 2">NBRC 14916</strain>
    </source>
</reference>
<sequence>MTAQEQMDSWQRFIASFYSGPNTIETKRATVSSLIEQGRQAWLAQPSRPLLLPAELGSWPCWYVICPDRAQATWIRDLIRAAAGSWIDFDGRPIPPDSRKVLDPPVNELLAGTGVAYRFLTARDSVSNEKVLAALTQLGRTLTHRPFRRIELTPHLGRLLTDFSGACAAGAEGLAARSLGLLENDHRISGINRLFLKVQFLAAFERWEELDALPELRDLFNMEDRPALVSDALARRVISGLPESVSTQYFLENAEGALVPSVAAIRSAAGAAYYAFWSLSNGESDSRVTDRLKVSGWIDAARRRSDLAEILAGNAQPVDVSAEPFNTGAVRQALGEGRVDAAVEILQRASPAEDLLPLLLQAFVKGMSEQAFTLLREWKNALGPALVEKHLAQVGQSPASAALDLSLASAVTRIFGGSLPATDREREMEILRGNWLAEVMRPGQLQNVIEVAMELLNSGHESAVELVDALLDLEIDIVRTGQFMVGLEGLRELVITAWVIVDESGQKRRAERVLDLISRTLDAGISPSDYKRIVEDLLGRWEPFLTAAGFSFSLETIEVLAAYRPAGIDVLDTFAAVILSRVSIHDLRRLDRSSIDTAVSLAPEFGLQVPVLEQATFAVADELPAADLQGSVAIYSLMEAATRRARDILIQRFPGLRVVMVSDKVATDALRNAADTSDLLVIADRAATHAATDALRRARGGRPLEYATGKGTASLVDAVLRGAQALSSASP</sequence>
<protein>
    <submittedName>
        <fullName evidence="1">Uncharacterized protein</fullName>
    </submittedName>
</protein>
<proteinExistence type="predicted"/>
<dbReference type="RefSeq" id="WP_307871931.1">
    <property type="nucleotide sequence ID" value="NZ_BOMS01000011.1"/>
</dbReference>
<dbReference type="EMBL" id="BOMS01000011">
    <property type="protein sequence ID" value="GIE64543.1"/>
    <property type="molecule type" value="Genomic_DNA"/>
</dbReference>